<keyword evidence="5 7" id="KW-0472">Membrane</keyword>
<feature type="transmembrane region" description="Helical" evidence="7">
    <location>
        <begin position="128"/>
        <end position="152"/>
    </location>
</feature>
<feature type="transmembrane region" description="Helical" evidence="7">
    <location>
        <begin position="281"/>
        <end position="301"/>
    </location>
</feature>
<feature type="transmembrane region" description="Helical" evidence="7">
    <location>
        <begin position="436"/>
        <end position="458"/>
    </location>
</feature>
<dbReference type="Proteomes" id="UP000295601">
    <property type="component" value="Unassembled WGS sequence"/>
</dbReference>
<evidence type="ECO:0000256" key="2">
    <source>
        <dbReference type="ARBA" id="ARBA00022475"/>
    </source>
</evidence>
<protein>
    <submittedName>
        <fullName evidence="8">Amino acid/polyamine/organocation transporter (APC superfamily)</fullName>
    </submittedName>
</protein>
<dbReference type="AlphaFoldDB" id="A0A4R6RWR1"/>
<dbReference type="InterPro" id="IPR050367">
    <property type="entry name" value="APC_superfamily"/>
</dbReference>
<accession>A0A4R6RWR1</accession>
<feature type="transmembrane region" description="Helical" evidence="7">
    <location>
        <begin position="240"/>
        <end position="261"/>
    </location>
</feature>
<feature type="region of interest" description="Disordered" evidence="6">
    <location>
        <begin position="504"/>
        <end position="533"/>
    </location>
</feature>
<evidence type="ECO:0000256" key="6">
    <source>
        <dbReference type="SAM" id="MobiDB-lite"/>
    </source>
</evidence>
<feature type="compositionally biased region" description="Basic and acidic residues" evidence="6">
    <location>
        <begin position="504"/>
        <end position="515"/>
    </location>
</feature>
<evidence type="ECO:0000313" key="9">
    <source>
        <dbReference type="Proteomes" id="UP000295601"/>
    </source>
</evidence>
<keyword evidence="2" id="KW-1003">Cell membrane</keyword>
<dbReference type="Gene3D" id="1.20.1740.10">
    <property type="entry name" value="Amino acid/polyamine transporter I"/>
    <property type="match status" value="1"/>
</dbReference>
<name>A0A4R6RWR1_9MICO</name>
<comment type="caution">
    <text evidence="8">The sequence shown here is derived from an EMBL/GenBank/DDBJ whole genome shotgun (WGS) entry which is preliminary data.</text>
</comment>
<dbReference type="PANTHER" id="PTHR42770:SF7">
    <property type="entry name" value="MEMBRANE PROTEIN"/>
    <property type="match status" value="1"/>
</dbReference>
<feature type="transmembrane region" description="Helical" evidence="7">
    <location>
        <begin position="403"/>
        <end position="420"/>
    </location>
</feature>
<keyword evidence="4 7" id="KW-1133">Transmembrane helix</keyword>
<evidence type="ECO:0000256" key="7">
    <source>
        <dbReference type="SAM" id="Phobius"/>
    </source>
</evidence>
<evidence type="ECO:0000256" key="4">
    <source>
        <dbReference type="ARBA" id="ARBA00022989"/>
    </source>
</evidence>
<evidence type="ECO:0000256" key="1">
    <source>
        <dbReference type="ARBA" id="ARBA00004651"/>
    </source>
</evidence>
<feature type="transmembrane region" description="Helical" evidence="7">
    <location>
        <begin position="172"/>
        <end position="191"/>
    </location>
</feature>
<evidence type="ECO:0000256" key="5">
    <source>
        <dbReference type="ARBA" id="ARBA00023136"/>
    </source>
</evidence>
<evidence type="ECO:0000256" key="3">
    <source>
        <dbReference type="ARBA" id="ARBA00022692"/>
    </source>
</evidence>
<feature type="transmembrane region" description="Helical" evidence="7">
    <location>
        <begin position="470"/>
        <end position="486"/>
    </location>
</feature>
<dbReference type="Pfam" id="PF13520">
    <property type="entry name" value="AA_permease_2"/>
    <property type="match status" value="1"/>
</dbReference>
<comment type="subcellular location">
    <subcellularLocation>
        <location evidence="1">Cell membrane</location>
        <topology evidence="1">Multi-pass membrane protein</topology>
    </subcellularLocation>
</comment>
<feature type="transmembrane region" description="Helical" evidence="7">
    <location>
        <begin position="52"/>
        <end position="70"/>
    </location>
</feature>
<feature type="transmembrane region" description="Helical" evidence="7">
    <location>
        <begin position="321"/>
        <end position="342"/>
    </location>
</feature>
<dbReference type="PANTHER" id="PTHR42770">
    <property type="entry name" value="AMINO ACID TRANSPORTER-RELATED"/>
    <property type="match status" value="1"/>
</dbReference>
<keyword evidence="3 7" id="KW-0812">Transmembrane</keyword>
<dbReference type="GO" id="GO:0022857">
    <property type="term" value="F:transmembrane transporter activity"/>
    <property type="evidence" value="ECO:0007669"/>
    <property type="project" value="InterPro"/>
</dbReference>
<organism evidence="8 9">
    <name type="scientific">Leucobacter luti</name>
    <dbReference type="NCBI Taxonomy" id="340320"/>
    <lineage>
        <taxon>Bacteria</taxon>
        <taxon>Bacillati</taxon>
        <taxon>Actinomycetota</taxon>
        <taxon>Actinomycetes</taxon>
        <taxon>Micrococcales</taxon>
        <taxon>Microbacteriaceae</taxon>
        <taxon>Leucobacter</taxon>
    </lineage>
</organism>
<dbReference type="GO" id="GO:0005886">
    <property type="term" value="C:plasma membrane"/>
    <property type="evidence" value="ECO:0007669"/>
    <property type="project" value="UniProtKB-SubCell"/>
</dbReference>
<evidence type="ECO:0000313" key="8">
    <source>
        <dbReference type="EMBL" id="TDP91470.1"/>
    </source>
</evidence>
<feature type="transmembrane region" description="Helical" evidence="7">
    <location>
        <begin position="198"/>
        <end position="220"/>
    </location>
</feature>
<feature type="transmembrane region" description="Helical" evidence="7">
    <location>
        <begin position="379"/>
        <end position="397"/>
    </location>
</feature>
<gene>
    <name evidence="8" type="ORF">EDF62_2086</name>
</gene>
<reference evidence="8 9" key="1">
    <citation type="submission" date="2019-03" db="EMBL/GenBank/DDBJ databases">
        <title>Genomic analyses of the natural microbiome of Caenorhabditis elegans.</title>
        <authorList>
            <person name="Samuel B."/>
        </authorList>
    </citation>
    <scope>NUCLEOTIDE SEQUENCE [LARGE SCALE GENOMIC DNA]</scope>
    <source>
        <strain evidence="8 9">JUb18</strain>
    </source>
</reference>
<keyword evidence="9" id="KW-1185">Reference proteome</keyword>
<dbReference type="EMBL" id="SNYA01000005">
    <property type="protein sequence ID" value="TDP91470.1"/>
    <property type="molecule type" value="Genomic_DNA"/>
</dbReference>
<sequence length="533" mass="57957">MCSSVLRRWLANGAGPKDLRGDDDVTKHLEQEAAPPIAGEEREPNLRWWDGFTISLAIPAALFIGMGAAIGAIGGWTALVILATVATIACLQNFIYSEVATMFPRMVGGIAAYANEAWRRRSTIVGPLAAFGYWFAWSSSLGVYGLQIGYLAQAQWFPDQTWSFSTGLADVGFPHIVGLGVMIVGWALNVVGLRLAMWVMYVTGAILLVPVLVFALAPFFSGEWDINNLQWALGDSGFPGWQTFIAWAFVLAWTVFGVEAVSSFTPEYKKPVSDTRRALRVSGIFVLFVFILVPLGVGGLAKREDVIADPVAFYLGLFDKLMPGGSLIVTVCLIAGLLLMMLMTYADTGRVLEGSARSGLTIKQLGVTNRFGMPARASTLDLIFNIFLIFFVGGALAIVTAGITGYILCHILALSGFLLLRKDRPKRLRPVKLSRIWVVIASVLLGIDVVLFVIGLASGEITGYGGPREIIIAVFVLALSLVLFYIRRVVQDRKKFVWRDPEPLTAEDRGERDPEAVGSLFPSEVSSAPPRAE</sequence>
<dbReference type="OrthoDB" id="9762947at2"/>
<proteinExistence type="predicted"/>
<dbReference type="PIRSF" id="PIRSF006060">
    <property type="entry name" value="AA_transporter"/>
    <property type="match status" value="1"/>
</dbReference>
<dbReference type="InterPro" id="IPR002293">
    <property type="entry name" value="AA/rel_permease1"/>
</dbReference>
<feature type="transmembrane region" description="Helical" evidence="7">
    <location>
        <begin position="76"/>
        <end position="96"/>
    </location>
</feature>